<dbReference type="EMBL" id="JBFMVT010000002">
    <property type="protein sequence ID" value="MEW7312595.1"/>
    <property type="molecule type" value="Genomic_DNA"/>
</dbReference>
<evidence type="ECO:0000256" key="7">
    <source>
        <dbReference type="ARBA" id="ARBA00022927"/>
    </source>
</evidence>
<dbReference type="RefSeq" id="WP_367594797.1">
    <property type="nucleotide sequence ID" value="NZ_JBFMVT010000002.1"/>
</dbReference>
<accession>A0ABV3NSS8</accession>
<evidence type="ECO:0000313" key="12">
    <source>
        <dbReference type="Proteomes" id="UP001555342"/>
    </source>
</evidence>
<sequence>MIKTWWLSKNQREQRLLLAGGVFFALVFFWYGVVVPLNNTISRQLQENRKLSESLVWITTETESQGLVKIKVLPTDMEKVVMDSALKAQLTITIQAHDDDQLTVTPFSLPTDKLVLWLDDLKTNWGLQPCEMQLAAEPENNSNLAVKKLVLQKAGSNG</sequence>
<evidence type="ECO:0000256" key="5">
    <source>
        <dbReference type="ARBA" id="ARBA00022519"/>
    </source>
</evidence>
<keyword evidence="5" id="KW-0997">Cell inner membrane</keyword>
<evidence type="ECO:0000256" key="1">
    <source>
        <dbReference type="ARBA" id="ARBA00004377"/>
    </source>
</evidence>
<keyword evidence="3" id="KW-0813">Transport</keyword>
<keyword evidence="4" id="KW-1003">Cell membrane</keyword>
<evidence type="ECO:0000256" key="10">
    <source>
        <dbReference type="SAM" id="Phobius"/>
    </source>
</evidence>
<feature type="transmembrane region" description="Helical" evidence="10">
    <location>
        <begin position="16"/>
        <end position="37"/>
    </location>
</feature>
<dbReference type="Gene3D" id="3.30.1360.100">
    <property type="entry name" value="General secretion pathway protein M, EpsM"/>
    <property type="match status" value="1"/>
</dbReference>
<organism evidence="11 12">
    <name type="scientific">Buttiauxella gaviniae</name>
    <dbReference type="NCBI Taxonomy" id="82990"/>
    <lineage>
        <taxon>Bacteria</taxon>
        <taxon>Pseudomonadati</taxon>
        <taxon>Pseudomonadota</taxon>
        <taxon>Gammaproteobacteria</taxon>
        <taxon>Enterobacterales</taxon>
        <taxon>Enterobacteriaceae</taxon>
        <taxon>Buttiauxella</taxon>
    </lineage>
</organism>
<dbReference type="InterPro" id="IPR023229">
    <property type="entry name" value="T2SS_M_periplasmic_sf"/>
</dbReference>
<comment type="similarity">
    <text evidence="2">Belongs to the GSP M family.</text>
</comment>
<evidence type="ECO:0000256" key="3">
    <source>
        <dbReference type="ARBA" id="ARBA00022448"/>
    </source>
</evidence>
<evidence type="ECO:0000313" key="11">
    <source>
        <dbReference type="EMBL" id="MEW7312595.1"/>
    </source>
</evidence>
<dbReference type="InterPro" id="IPR007690">
    <property type="entry name" value="T2SS_GspM"/>
</dbReference>
<keyword evidence="6 10" id="KW-0812">Transmembrane</keyword>
<evidence type="ECO:0000256" key="6">
    <source>
        <dbReference type="ARBA" id="ARBA00022692"/>
    </source>
</evidence>
<proteinExistence type="inferred from homology"/>
<keyword evidence="12" id="KW-1185">Reference proteome</keyword>
<dbReference type="Proteomes" id="UP001555342">
    <property type="component" value="Unassembled WGS sequence"/>
</dbReference>
<evidence type="ECO:0000256" key="2">
    <source>
        <dbReference type="ARBA" id="ARBA00010637"/>
    </source>
</evidence>
<comment type="caution">
    <text evidence="11">The sequence shown here is derived from an EMBL/GenBank/DDBJ whole genome shotgun (WGS) entry which is preliminary data.</text>
</comment>
<dbReference type="Pfam" id="PF04612">
    <property type="entry name" value="T2SSM"/>
    <property type="match status" value="1"/>
</dbReference>
<gene>
    <name evidence="11" type="primary">gspM</name>
    <name evidence="11" type="ORF">AB1E22_07710</name>
</gene>
<keyword evidence="7" id="KW-0653">Protein transport</keyword>
<dbReference type="SUPFAM" id="SSF103054">
    <property type="entry name" value="General secretion pathway protein M, EpsM"/>
    <property type="match status" value="1"/>
</dbReference>
<evidence type="ECO:0000256" key="4">
    <source>
        <dbReference type="ARBA" id="ARBA00022475"/>
    </source>
</evidence>
<comment type="subcellular location">
    <subcellularLocation>
        <location evidence="1">Cell inner membrane</location>
        <topology evidence="1">Single-pass membrane protein</topology>
    </subcellularLocation>
</comment>
<reference evidence="11 12" key="1">
    <citation type="submission" date="2024-07" db="EMBL/GenBank/DDBJ databases">
        <authorList>
            <person name="Wang L."/>
        </authorList>
    </citation>
    <scope>NUCLEOTIDE SEQUENCE [LARGE SCALE GENOMIC DNA]</scope>
    <source>
        <strain evidence="11 12">WL359</strain>
    </source>
</reference>
<evidence type="ECO:0000256" key="9">
    <source>
        <dbReference type="ARBA" id="ARBA00023136"/>
    </source>
</evidence>
<keyword evidence="9 10" id="KW-0472">Membrane</keyword>
<name>A0ABV3NSS8_9ENTR</name>
<keyword evidence="8 10" id="KW-1133">Transmembrane helix</keyword>
<protein>
    <submittedName>
        <fullName evidence="11">Type II secretion system protein GspM</fullName>
    </submittedName>
</protein>
<evidence type="ECO:0000256" key="8">
    <source>
        <dbReference type="ARBA" id="ARBA00022989"/>
    </source>
</evidence>